<dbReference type="Gene3D" id="3.30.565.10">
    <property type="entry name" value="Histidine kinase-like ATPase, C-terminal domain"/>
    <property type="match status" value="2"/>
</dbReference>
<keyword evidence="5" id="KW-0902">Two-component regulatory system</keyword>
<dbReference type="RefSeq" id="WP_110448782.1">
    <property type="nucleotide sequence ID" value="NZ_QGLO01000011.1"/>
</dbReference>
<dbReference type="PANTHER" id="PTHR43065">
    <property type="entry name" value="SENSOR HISTIDINE KINASE"/>
    <property type="match status" value="1"/>
</dbReference>
<evidence type="ECO:0000256" key="1">
    <source>
        <dbReference type="ARBA" id="ARBA00022679"/>
    </source>
</evidence>
<dbReference type="GO" id="GO:0016301">
    <property type="term" value="F:kinase activity"/>
    <property type="evidence" value="ECO:0007669"/>
    <property type="project" value="UniProtKB-KW"/>
</dbReference>
<organism evidence="7 8">
    <name type="scientific">Gilliamella apis</name>
    <dbReference type="NCBI Taxonomy" id="1970738"/>
    <lineage>
        <taxon>Bacteria</taxon>
        <taxon>Pseudomonadati</taxon>
        <taxon>Pseudomonadota</taxon>
        <taxon>Gammaproteobacteria</taxon>
        <taxon>Orbales</taxon>
        <taxon>Orbaceae</taxon>
        <taxon>Gilliamella</taxon>
    </lineage>
</organism>
<protein>
    <submittedName>
        <fullName evidence="7">Histidine kinase</fullName>
    </submittedName>
</protein>
<dbReference type="Pfam" id="PF02518">
    <property type="entry name" value="HATPase_c"/>
    <property type="match status" value="1"/>
</dbReference>
<keyword evidence="4" id="KW-0067">ATP-binding</keyword>
<dbReference type="EMBL" id="QGLO01000011">
    <property type="protein sequence ID" value="PXY88443.1"/>
    <property type="molecule type" value="Genomic_DNA"/>
</dbReference>
<dbReference type="Proteomes" id="UP000247673">
    <property type="component" value="Unassembled WGS sequence"/>
</dbReference>
<dbReference type="InterPro" id="IPR036890">
    <property type="entry name" value="HATPase_C_sf"/>
</dbReference>
<keyword evidence="1" id="KW-0808">Transferase</keyword>
<dbReference type="AlphaFoldDB" id="A0A2V4DMS7"/>
<dbReference type="GO" id="GO:0005524">
    <property type="term" value="F:ATP binding"/>
    <property type="evidence" value="ECO:0007669"/>
    <property type="project" value="UniProtKB-KW"/>
</dbReference>
<dbReference type="SMART" id="SM00387">
    <property type="entry name" value="HATPase_c"/>
    <property type="match status" value="1"/>
</dbReference>
<proteinExistence type="predicted"/>
<evidence type="ECO:0000256" key="2">
    <source>
        <dbReference type="ARBA" id="ARBA00022741"/>
    </source>
</evidence>
<keyword evidence="3 7" id="KW-0418">Kinase</keyword>
<gene>
    <name evidence="7" type="ORF">DKK78_11875</name>
</gene>
<keyword evidence="8" id="KW-1185">Reference proteome</keyword>
<evidence type="ECO:0000313" key="7">
    <source>
        <dbReference type="EMBL" id="PXY88443.1"/>
    </source>
</evidence>
<keyword evidence="2" id="KW-0547">Nucleotide-binding</keyword>
<dbReference type="PANTHER" id="PTHR43065:SF46">
    <property type="entry name" value="C4-DICARBOXYLATE TRANSPORT SENSOR PROTEIN DCTB"/>
    <property type="match status" value="1"/>
</dbReference>
<sequence>MPKIPFNVSAKTARLIGRENISNLEGAISELVKNSYDADAPICIIYYEESTQSLWIMDNGVGMTPQILTAHWMTIGYSSKITNYVTNCGRIQTGEKGIGRFALDRIASSCTMHSIGDSSNFIWSINWDLFSSIDKITDVYADIEYVKTSHFEFCSSILNKNVIDLIKEKLSGKGTCFKLTQLRDNWSNALIDKIILSLSKLLPPNTHGFQIYLFKEDTIKEKAKIDSAFIDSYDYKVFFELETNGNCDITLYRNEFDFGANLKEISDEAKFNKDDLNYFKGIPKLINTNIKELLPRTQKNYDLGKITGEIYFYKIVTQDKNEAKYFYKDFSRRKGDLKDITGIKIYRDNFIVRPYGFKGSPEFDWLDLSARRARSPASPSHKSGSWKVHNNQISGQIYLSRENKNLPDKSSREGIIETPEFIIFKEFIISIIKFIEEDRQYVIRKLNIRDENINERGKKLNRLKDEIEQTFQNKSQNESPKIDAKQVKEALDYQSEKIIELEEEMGLLRALATTGIVVNTYIHEIKTLTMKLNLGVKEAYELLKEDNDVENALKELAKIRPLHESFNSWFSVSLESIKKDKRKMKLLKLSQIINSSITTWKNINKNIEFIFDPDQEIEIRCFSYDFESIINNLITNSVFMFKTNNISNKEINIKIGNNGEYNFIKYKDNGSGLLESFKKNPDKILEYGVTDKRDANDEIIGTGLGLWIVKNIISEYKGYVDLSKNKTSNDGFIIEIYFKGREI</sequence>
<comment type="caution">
    <text evidence="7">The sequence shown here is derived from an EMBL/GenBank/DDBJ whole genome shotgun (WGS) entry which is preliminary data.</text>
</comment>
<evidence type="ECO:0000256" key="3">
    <source>
        <dbReference type="ARBA" id="ARBA00022777"/>
    </source>
</evidence>
<evidence type="ECO:0000256" key="4">
    <source>
        <dbReference type="ARBA" id="ARBA00022840"/>
    </source>
</evidence>
<evidence type="ECO:0000259" key="6">
    <source>
        <dbReference type="SMART" id="SM00387"/>
    </source>
</evidence>
<dbReference type="SUPFAM" id="SSF55874">
    <property type="entry name" value="ATPase domain of HSP90 chaperone/DNA topoisomerase II/histidine kinase"/>
    <property type="match status" value="2"/>
</dbReference>
<dbReference type="Pfam" id="PF13589">
    <property type="entry name" value="HATPase_c_3"/>
    <property type="match status" value="1"/>
</dbReference>
<evidence type="ECO:0000313" key="8">
    <source>
        <dbReference type="Proteomes" id="UP000247673"/>
    </source>
</evidence>
<reference evidence="7 8" key="1">
    <citation type="submission" date="2018-05" db="EMBL/GenBank/DDBJ databases">
        <title>Reference genomes for bee gut microbiota database.</title>
        <authorList>
            <person name="Ellegaard K.M."/>
        </authorList>
    </citation>
    <scope>NUCLEOTIDE SEQUENCE [LARGE SCALE GENOMIC DNA]</scope>
    <source>
        <strain evidence="7 8">ESL0172</strain>
    </source>
</reference>
<feature type="domain" description="Histidine kinase/HSP90-like ATPase" evidence="6">
    <location>
        <begin position="621"/>
        <end position="742"/>
    </location>
</feature>
<dbReference type="OrthoDB" id="9816482at2"/>
<evidence type="ECO:0000256" key="5">
    <source>
        <dbReference type="ARBA" id="ARBA00023012"/>
    </source>
</evidence>
<name>A0A2V4DMS7_9GAMM</name>
<dbReference type="InterPro" id="IPR003594">
    <property type="entry name" value="HATPase_dom"/>
</dbReference>
<dbReference type="GO" id="GO:0000160">
    <property type="term" value="P:phosphorelay signal transduction system"/>
    <property type="evidence" value="ECO:0007669"/>
    <property type="project" value="UniProtKB-KW"/>
</dbReference>
<accession>A0A2V4DMS7</accession>